<evidence type="ECO:0000256" key="5">
    <source>
        <dbReference type="ARBA" id="ARBA00022692"/>
    </source>
</evidence>
<keyword evidence="5 8" id="KW-0812">Transmembrane</keyword>
<reference evidence="10" key="1">
    <citation type="submission" date="2016-10" db="EMBL/GenBank/DDBJ databases">
        <authorList>
            <person name="Varghese N."/>
            <person name="Submissions S."/>
        </authorList>
    </citation>
    <scope>NUCLEOTIDE SEQUENCE [LARGE SCALE GENOMIC DNA]</scope>
    <source>
        <strain evidence="10">DSM 45843</strain>
    </source>
</reference>
<feature type="transmembrane region" description="Helical" evidence="8">
    <location>
        <begin position="6"/>
        <end position="26"/>
    </location>
</feature>
<evidence type="ECO:0000256" key="3">
    <source>
        <dbReference type="ARBA" id="ARBA00022448"/>
    </source>
</evidence>
<comment type="similarity">
    <text evidence="2 8">Belongs to the 4-toluene sulfonate uptake permease (TSUP) (TC 2.A.102) family.</text>
</comment>
<keyword evidence="4 8" id="KW-1003">Cell membrane</keyword>
<dbReference type="InterPro" id="IPR002781">
    <property type="entry name" value="TM_pro_TauE-like"/>
</dbReference>
<evidence type="ECO:0000256" key="8">
    <source>
        <dbReference type="RuleBase" id="RU363041"/>
    </source>
</evidence>
<feature type="transmembrane region" description="Helical" evidence="8">
    <location>
        <begin position="178"/>
        <end position="195"/>
    </location>
</feature>
<keyword evidence="10" id="KW-1185">Reference proteome</keyword>
<comment type="subcellular location">
    <subcellularLocation>
        <location evidence="1 8">Cell membrane</location>
        <topology evidence="1 8">Multi-pass membrane protein</topology>
    </subcellularLocation>
</comment>
<evidence type="ECO:0000256" key="7">
    <source>
        <dbReference type="ARBA" id="ARBA00023136"/>
    </source>
</evidence>
<dbReference type="STRING" id="1052260.SAMN05660199_04311"/>
<evidence type="ECO:0000256" key="6">
    <source>
        <dbReference type="ARBA" id="ARBA00022989"/>
    </source>
</evidence>
<evidence type="ECO:0000256" key="2">
    <source>
        <dbReference type="ARBA" id="ARBA00009142"/>
    </source>
</evidence>
<keyword evidence="7 8" id="KW-0472">Membrane</keyword>
<dbReference type="AlphaFoldDB" id="A0A1H0TY42"/>
<sequence>MTALEWVLLLAAGVGGGLTGSIAGLASLVSYPALLAAGLPPVTANVTNTVALVFNGVGSVSASRPELVGQARRLVPLSVAALLGGVTGTVLLLVTPAGGFERIVPFLIAGASVAILVQRPPRELAAEGARESHGSPWGLALGVYAIAIYGGYFGAAAGVLMLAMFLLTTGTTVPRGNAAKNVLLFVANLVAAVGFALFAEVAWAAMLPLAIGFFVGGRLGPRVVRRVDGTWLRRVIAVLGLGLAIKLGFDAFS</sequence>
<dbReference type="InterPro" id="IPR052017">
    <property type="entry name" value="TSUP"/>
</dbReference>
<dbReference type="Proteomes" id="UP000199088">
    <property type="component" value="Unassembled WGS sequence"/>
</dbReference>
<evidence type="ECO:0000313" key="9">
    <source>
        <dbReference type="EMBL" id="SDP58967.1"/>
    </source>
</evidence>
<gene>
    <name evidence="9" type="ORF">SAMN05660199_04311</name>
</gene>
<dbReference type="Pfam" id="PF01925">
    <property type="entry name" value="TauE"/>
    <property type="match status" value="1"/>
</dbReference>
<evidence type="ECO:0000256" key="1">
    <source>
        <dbReference type="ARBA" id="ARBA00004651"/>
    </source>
</evidence>
<keyword evidence="3" id="KW-0813">Transport</keyword>
<organism evidence="9 10">
    <name type="scientific">Klenkia soli</name>
    <dbReference type="NCBI Taxonomy" id="1052260"/>
    <lineage>
        <taxon>Bacteria</taxon>
        <taxon>Bacillati</taxon>
        <taxon>Actinomycetota</taxon>
        <taxon>Actinomycetes</taxon>
        <taxon>Geodermatophilales</taxon>
        <taxon>Geodermatophilaceae</taxon>
        <taxon>Klenkia</taxon>
    </lineage>
</organism>
<keyword evidence="6 8" id="KW-1133">Transmembrane helix</keyword>
<dbReference type="RefSeq" id="WP_091249808.1">
    <property type="nucleotide sequence ID" value="NZ_FNIR01000017.1"/>
</dbReference>
<evidence type="ECO:0000313" key="10">
    <source>
        <dbReference type="Proteomes" id="UP000199088"/>
    </source>
</evidence>
<dbReference type="GO" id="GO:0005886">
    <property type="term" value="C:plasma membrane"/>
    <property type="evidence" value="ECO:0007669"/>
    <property type="project" value="UniProtKB-SubCell"/>
</dbReference>
<feature type="transmembrane region" description="Helical" evidence="8">
    <location>
        <begin position="33"/>
        <end position="54"/>
    </location>
</feature>
<dbReference type="PANTHER" id="PTHR30269">
    <property type="entry name" value="TRANSMEMBRANE PROTEIN YFCA"/>
    <property type="match status" value="1"/>
</dbReference>
<dbReference type="OrthoDB" id="3782574at2"/>
<dbReference type="EMBL" id="FNIR01000017">
    <property type="protein sequence ID" value="SDP58967.1"/>
    <property type="molecule type" value="Genomic_DNA"/>
</dbReference>
<dbReference type="PANTHER" id="PTHR30269:SF0">
    <property type="entry name" value="MEMBRANE TRANSPORTER PROTEIN YFCA-RELATED"/>
    <property type="match status" value="1"/>
</dbReference>
<protein>
    <recommendedName>
        <fullName evidence="8">Probable membrane transporter protein</fullName>
    </recommendedName>
</protein>
<accession>A0A1H0TY42</accession>
<feature type="transmembrane region" description="Helical" evidence="8">
    <location>
        <begin position="141"/>
        <end position="166"/>
    </location>
</feature>
<proteinExistence type="inferred from homology"/>
<name>A0A1H0TY42_9ACTN</name>
<feature type="transmembrane region" description="Helical" evidence="8">
    <location>
        <begin position="74"/>
        <end position="94"/>
    </location>
</feature>
<evidence type="ECO:0000256" key="4">
    <source>
        <dbReference type="ARBA" id="ARBA00022475"/>
    </source>
</evidence>